<protein>
    <submittedName>
        <fullName evidence="2">Uncharacterized protein</fullName>
    </submittedName>
</protein>
<dbReference type="Proteomes" id="UP000053593">
    <property type="component" value="Unassembled WGS sequence"/>
</dbReference>
<name>A0A0D0B9W2_9AGAR</name>
<feature type="signal peptide" evidence="1">
    <location>
        <begin position="1"/>
        <end position="19"/>
    </location>
</feature>
<proteinExistence type="predicted"/>
<organism evidence="2 3">
    <name type="scientific">Collybiopsis luxurians FD-317 M1</name>
    <dbReference type="NCBI Taxonomy" id="944289"/>
    <lineage>
        <taxon>Eukaryota</taxon>
        <taxon>Fungi</taxon>
        <taxon>Dikarya</taxon>
        <taxon>Basidiomycota</taxon>
        <taxon>Agaricomycotina</taxon>
        <taxon>Agaricomycetes</taxon>
        <taxon>Agaricomycetidae</taxon>
        <taxon>Agaricales</taxon>
        <taxon>Marasmiineae</taxon>
        <taxon>Omphalotaceae</taxon>
        <taxon>Collybiopsis</taxon>
        <taxon>Collybiopsis luxurians</taxon>
    </lineage>
</organism>
<accession>A0A0D0B9W2</accession>
<reference evidence="2 3" key="1">
    <citation type="submission" date="2014-04" db="EMBL/GenBank/DDBJ databases">
        <title>Evolutionary Origins and Diversification of the Mycorrhizal Mutualists.</title>
        <authorList>
            <consortium name="DOE Joint Genome Institute"/>
            <consortium name="Mycorrhizal Genomics Consortium"/>
            <person name="Kohler A."/>
            <person name="Kuo A."/>
            <person name="Nagy L.G."/>
            <person name="Floudas D."/>
            <person name="Copeland A."/>
            <person name="Barry K.W."/>
            <person name="Cichocki N."/>
            <person name="Veneault-Fourrey C."/>
            <person name="LaButti K."/>
            <person name="Lindquist E.A."/>
            <person name="Lipzen A."/>
            <person name="Lundell T."/>
            <person name="Morin E."/>
            <person name="Murat C."/>
            <person name="Riley R."/>
            <person name="Ohm R."/>
            <person name="Sun H."/>
            <person name="Tunlid A."/>
            <person name="Henrissat B."/>
            <person name="Grigoriev I.V."/>
            <person name="Hibbett D.S."/>
            <person name="Martin F."/>
        </authorList>
    </citation>
    <scope>NUCLEOTIDE SEQUENCE [LARGE SCALE GENOMIC DNA]</scope>
    <source>
        <strain evidence="2 3">FD-317 M1</strain>
    </source>
</reference>
<dbReference type="AlphaFoldDB" id="A0A0D0B9W2"/>
<keyword evidence="1" id="KW-0732">Signal</keyword>
<keyword evidence="3" id="KW-1185">Reference proteome</keyword>
<gene>
    <name evidence="2" type="ORF">GYMLUDRAFT_78366</name>
</gene>
<evidence type="ECO:0000313" key="2">
    <source>
        <dbReference type="EMBL" id="KIK50996.1"/>
    </source>
</evidence>
<sequence length="83" mass="8697">MLASLTAAAVLFATSSALAQTCSPQLTVGAPYDIKSNIDDTYIWVFNGASHGTPSAVYLVCIPPKSTHIMFSPVSTGTISFRS</sequence>
<evidence type="ECO:0000256" key="1">
    <source>
        <dbReference type="SAM" id="SignalP"/>
    </source>
</evidence>
<evidence type="ECO:0000313" key="3">
    <source>
        <dbReference type="Proteomes" id="UP000053593"/>
    </source>
</evidence>
<feature type="chain" id="PRO_5002224529" evidence="1">
    <location>
        <begin position="20"/>
        <end position="83"/>
    </location>
</feature>
<dbReference type="HOGENOM" id="CLU_2542796_0_0_1"/>
<dbReference type="EMBL" id="KN834876">
    <property type="protein sequence ID" value="KIK50996.1"/>
    <property type="molecule type" value="Genomic_DNA"/>
</dbReference>